<gene>
    <name evidence="2" type="ORF">BJ875DRAFT_366894</name>
</gene>
<evidence type="ECO:0000313" key="3">
    <source>
        <dbReference type="Proteomes" id="UP000824998"/>
    </source>
</evidence>
<feature type="compositionally biased region" description="Basic residues" evidence="1">
    <location>
        <begin position="1303"/>
        <end position="1321"/>
    </location>
</feature>
<feature type="compositionally biased region" description="Low complexity" evidence="1">
    <location>
        <begin position="1274"/>
        <end position="1295"/>
    </location>
</feature>
<accession>A0A9P7YS92</accession>
<feature type="region of interest" description="Disordered" evidence="1">
    <location>
        <begin position="1"/>
        <end position="37"/>
    </location>
</feature>
<feature type="region of interest" description="Disordered" evidence="1">
    <location>
        <begin position="114"/>
        <end position="145"/>
    </location>
</feature>
<name>A0A9P7YS92_9HELO</name>
<reference evidence="2" key="1">
    <citation type="journal article" date="2021" name="IMA Fungus">
        <title>Genomic characterization of three marine fungi, including Emericellopsis atlantica sp. nov. with signatures of a generalist lifestyle and marine biomass degradation.</title>
        <authorList>
            <person name="Hagestad O.C."/>
            <person name="Hou L."/>
            <person name="Andersen J.H."/>
            <person name="Hansen E.H."/>
            <person name="Altermark B."/>
            <person name="Li C."/>
            <person name="Kuhnert E."/>
            <person name="Cox R.J."/>
            <person name="Crous P.W."/>
            <person name="Spatafora J.W."/>
            <person name="Lail K."/>
            <person name="Amirebrahimi M."/>
            <person name="Lipzen A."/>
            <person name="Pangilinan J."/>
            <person name="Andreopoulos W."/>
            <person name="Hayes R.D."/>
            <person name="Ng V."/>
            <person name="Grigoriev I.V."/>
            <person name="Jackson S.A."/>
            <person name="Sutton T.D.S."/>
            <person name="Dobson A.D.W."/>
            <person name="Rama T."/>
        </authorList>
    </citation>
    <scope>NUCLEOTIDE SEQUENCE</scope>
    <source>
        <strain evidence="2">TRa018bII</strain>
    </source>
</reference>
<feature type="region of interest" description="Disordered" evidence="1">
    <location>
        <begin position="1039"/>
        <end position="1335"/>
    </location>
</feature>
<feature type="compositionally biased region" description="Acidic residues" evidence="1">
    <location>
        <begin position="988"/>
        <end position="1002"/>
    </location>
</feature>
<feature type="region of interest" description="Disordered" evidence="1">
    <location>
        <begin position="978"/>
        <end position="1002"/>
    </location>
</feature>
<feature type="compositionally biased region" description="Polar residues" evidence="1">
    <location>
        <begin position="25"/>
        <end position="36"/>
    </location>
</feature>
<organism evidence="2 3">
    <name type="scientific">Amylocarpus encephaloides</name>
    <dbReference type="NCBI Taxonomy" id="45428"/>
    <lineage>
        <taxon>Eukaryota</taxon>
        <taxon>Fungi</taxon>
        <taxon>Dikarya</taxon>
        <taxon>Ascomycota</taxon>
        <taxon>Pezizomycotina</taxon>
        <taxon>Leotiomycetes</taxon>
        <taxon>Helotiales</taxon>
        <taxon>Helotiales incertae sedis</taxon>
        <taxon>Amylocarpus</taxon>
    </lineage>
</organism>
<sequence length="1335" mass="140616">MSPNSRPPLTSRIRASFEGKRSKSEVTSPTNTNGFITQDPEAFRNAIDESINSEAFQISIAANLARIIKPSIKDALDTLQPLVESVYSHEVLLRKTNRSVENILLRLDTQSLRAAGEATPRSPGSPNSPATPRRRGEGDSSGPQDIEQFKQSLEKNNKRTVATLAELASAVDNNNKKVYDLIKGINEIQTTLGPTKKTLDSLKSYHEQSDTTTAVVQAQLDQLKADVGLIIDAVGSDLGKNVNIINEQVAEHPNLFAAHTTRLDAISGDLISLKGQADISEKVQGLSAEIEALKALIETSANSNTENFKGLGTQLELVFTEVESHAGTLSEIKDGSSNPEILAAVQQSNESHASHAVLLSEIKERSLKSGSETAAASVPDRKSESIAEIQALQADLAGLKANLEAGLSSHTENLNGLGSMVDNVLSVVEGHRAADQGADILAAVQKSNDSHASHAEALASVRTAGDDAPPAPAPVSYDTNFTALEEKLASLHAAIESHTGSLDEIKAVNTSTSREIVPVDDNSNSLSDLQNGIATIINKLDDQNEALAEIKDDVSAEILTALHDVGQSQASHSTLLAELREADVSDEILTALHSSNESHASHTAAFAQLQTAVQASNDSHATHSTTLDEINHSALADSYTVHAATLGEIKDATTASNESHATHTATLAELKTVQPRDVPTTKVAAPSSLPEMETHLASILTKLDAQTITLIEIKEASTNPGVLTAVKQNHELLTSSHELLTSHTPLLESLKAGISHADILTNIAELKSVIEDSKTGVDAHGALVKDLHENTKSSHSELTTAIGALALGGAAGVGAAVLVSKDDGDNSSEILSEVKAVRAMVEISSASIDATKHSATSIASQIEINTTTLTTSINALSDELKAEIDATGTQLTESLSVLSGNVQAIDIKSLNGSIDGCTAEVKGLSTSIEALGGQVQATAGKVDGLAEGVHFSDKGVGQLKQHVVTTVPMAEGAWFKKAAPKSSREFEQNEEEPIPEPAPEEVEVAEVPASDPVVEEAVQEPVLGPVDEGPISDPVVEVAAAVPQISEETEAEEEVRAEPEIKPSTKPADSVPRDHDDDAPESTPVVEDANVAEEESKNVVTEDPKSESNLPSDETVPNVKIDLEGDTVSATGAKEQQEEKEPLTLEGAKPTEEADVGPIEESEVKPDPSEGEKLEATPQGSIGDEKPTLDADPILMPTEEVKPDLIPHDDDELEKPVTTSIEETKPALTPRVEPELTPAKEEVSDISPTKDDFEETAPLASLADNPFDTASSLASPTENSASASTSAFASPSSASSPPPPGGKGKKGKKEKKEPKAKKGKKEKVPFSMDGEEPED</sequence>
<evidence type="ECO:0000256" key="1">
    <source>
        <dbReference type="SAM" id="MobiDB-lite"/>
    </source>
</evidence>
<dbReference type="Proteomes" id="UP000824998">
    <property type="component" value="Unassembled WGS sequence"/>
</dbReference>
<dbReference type="OrthoDB" id="3563205at2759"/>
<feature type="compositionally biased region" description="Basic and acidic residues" evidence="1">
    <location>
        <begin position="15"/>
        <end position="24"/>
    </location>
</feature>
<feature type="compositionally biased region" description="Basic and acidic residues" evidence="1">
    <location>
        <begin position="1054"/>
        <end position="1063"/>
    </location>
</feature>
<feature type="compositionally biased region" description="Basic and acidic residues" evidence="1">
    <location>
        <begin position="1162"/>
        <end position="1175"/>
    </location>
</feature>
<protein>
    <submittedName>
        <fullName evidence="2">Uncharacterized protein</fullName>
    </submittedName>
</protein>
<dbReference type="EMBL" id="MU251364">
    <property type="protein sequence ID" value="KAG9238884.1"/>
    <property type="molecule type" value="Genomic_DNA"/>
</dbReference>
<comment type="caution">
    <text evidence="2">The sequence shown here is derived from an EMBL/GenBank/DDBJ whole genome shotgun (WGS) entry which is preliminary data.</text>
</comment>
<feature type="compositionally biased region" description="Basic and acidic residues" evidence="1">
    <location>
        <begin position="1094"/>
        <end position="1106"/>
    </location>
</feature>
<keyword evidence="3" id="KW-1185">Reference proteome</keyword>
<feature type="compositionally biased region" description="Basic and acidic residues" evidence="1">
    <location>
        <begin position="1232"/>
        <end position="1251"/>
    </location>
</feature>
<feature type="compositionally biased region" description="Basic and acidic residues" evidence="1">
    <location>
        <begin position="1199"/>
        <end position="1208"/>
    </location>
</feature>
<proteinExistence type="predicted"/>
<evidence type="ECO:0000313" key="2">
    <source>
        <dbReference type="EMBL" id="KAG9238884.1"/>
    </source>
</evidence>